<evidence type="ECO:0000313" key="2">
    <source>
        <dbReference type="Proteomes" id="UP000281406"/>
    </source>
</evidence>
<accession>A0A3N0XDY8</accession>
<dbReference type="AlphaFoldDB" id="A0A3N0XDY8"/>
<dbReference type="Proteomes" id="UP000281406">
    <property type="component" value="Unassembled WGS sequence"/>
</dbReference>
<comment type="caution">
    <text evidence="1">The sequence shown here is derived from an EMBL/GenBank/DDBJ whole genome shotgun (WGS) entry which is preliminary data.</text>
</comment>
<reference evidence="1 2" key="1">
    <citation type="submission" date="2018-10" db="EMBL/GenBank/DDBJ databases">
        <title>Genome assembly for a Yunnan-Guizhou Plateau 3E fish, Anabarilius grahami (Regan), and its evolutionary and genetic applications.</title>
        <authorList>
            <person name="Jiang W."/>
        </authorList>
    </citation>
    <scope>NUCLEOTIDE SEQUENCE [LARGE SCALE GENOMIC DNA]</scope>
    <source>
        <strain evidence="1">AG-KIZ</strain>
        <tissue evidence="1">Muscle</tissue>
    </source>
</reference>
<dbReference type="EMBL" id="RJVU01079719">
    <property type="protein sequence ID" value="ROI15607.1"/>
    <property type="molecule type" value="Genomic_DNA"/>
</dbReference>
<evidence type="ECO:0000313" key="1">
    <source>
        <dbReference type="EMBL" id="ROI15607.1"/>
    </source>
</evidence>
<sequence length="106" mass="11880">MNRTRETRARYVWTLTQKQAEMRKRSAPLASSCVYQSLCRPALESRTATLIAAKPAVSGRKLCSIFSGADGISAQCDLQPSAEQQNTLPQATEIYEIQSYEQTFFQ</sequence>
<organism evidence="1 2">
    <name type="scientific">Anabarilius grahami</name>
    <name type="common">Kanglang fish</name>
    <name type="synonym">Barilius grahami</name>
    <dbReference type="NCBI Taxonomy" id="495550"/>
    <lineage>
        <taxon>Eukaryota</taxon>
        <taxon>Metazoa</taxon>
        <taxon>Chordata</taxon>
        <taxon>Craniata</taxon>
        <taxon>Vertebrata</taxon>
        <taxon>Euteleostomi</taxon>
        <taxon>Actinopterygii</taxon>
        <taxon>Neopterygii</taxon>
        <taxon>Teleostei</taxon>
        <taxon>Ostariophysi</taxon>
        <taxon>Cypriniformes</taxon>
        <taxon>Xenocyprididae</taxon>
        <taxon>Xenocypridinae</taxon>
        <taxon>Xenocypridinae incertae sedis</taxon>
        <taxon>Anabarilius</taxon>
    </lineage>
</organism>
<name>A0A3N0XDY8_ANAGA</name>
<proteinExistence type="predicted"/>
<gene>
    <name evidence="1" type="ORF">DPX16_2554</name>
</gene>
<protein>
    <submittedName>
        <fullName evidence="1">Uncharacterized protein</fullName>
    </submittedName>
</protein>
<keyword evidence="2" id="KW-1185">Reference proteome</keyword>